<dbReference type="EMBL" id="JAUSUV010000008">
    <property type="protein sequence ID" value="MDQ0417866.1"/>
    <property type="molecule type" value="Genomic_DNA"/>
</dbReference>
<dbReference type="Proteomes" id="UP001238450">
    <property type="component" value="Unassembled WGS sequence"/>
</dbReference>
<protein>
    <submittedName>
        <fullName evidence="1">Uncharacterized protein</fullName>
    </submittedName>
</protein>
<organism evidence="1 2">
    <name type="scientific">Croceifilum oryzae</name>
    <dbReference type="NCBI Taxonomy" id="1553429"/>
    <lineage>
        <taxon>Bacteria</taxon>
        <taxon>Bacillati</taxon>
        <taxon>Bacillota</taxon>
        <taxon>Bacilli</taxon>
        <taxon>Bacillales</taxon>
        <taxon>Thermoactinomycetaceae</taxon>
        <taxon>Croceifilum</taxon>
    </lineage>
</organism>
<evidence type="ECO:0000313" key="2">
    <source>
        <dbReference type="Proteomes" id="UP001238450"/>
    </source>
</evidence>
<dbReference type="AlphaFoldDB" id="A0AAJ1WUC4"/>
<evidence type="ECO:0000313" key="1">
    <source>
        <dbReference type="EMBL" id="MDQ0417866.1"/>
    </source>
</evidence>
<proteinExistence type="predicted"/>
<gene>
    <name evidence="1" type="ORF">J2Z48_002050</name>
</gene>
<sequence length="57" mass="6786">MFERSLRVLPLARSEEGRSGLPYFLAGSLFELWTDIKLRDFYSSKFYFYLLLVNLTD</sequence>
<name>A0AAJ1WUC4_9BACL</name>
<accession>A0AAJ1WUC4</accession>
<keyword evidence="2" id="KW-1185">Reference proteome</keyword>
<reference evidence="1 2" key="1">
    <citation type="submission" date="2023-07" db="EMBL/GenBank/DDBJ databases">
        <title>Genomic Encyclopedia of Type Strains, Phase IV (KMG-IV): sequencing the most valuable type-strain genomes for metagenomic binning, comparative biology and taxonomic classification.</title>
        <authorList>
            <person name="Goeker M."/>
        </authorList>
    </citation>
    <scope>NUCLEOTIDE SEQUENCE [LARGE SCALE GENOMIC DNA]</scope>
    <source>
        <strain evidence="1 2">DSM 46876</strain>
    </source>
</reference>
<comment type="caution">
    <text evidence="1">The sequence shown here is derived from an EMBL/GenBank/DDBJ whole genome shotgun (WGS) entry which is preliminary data.</text>
</comment>
<dbReference type="RefSeq" id="WP_307253165.1">
    <property type="nucleotide sequence ID" value="NZ_JAUSUV010000008.1"/>
</dbReference>